<keyword evidence="3" id="KW-1185">Reference proteome</keyword>
<evidence type="ECO:0000313" key="2">
    <source>
        <dbReference type="EMBL" id="KAE8136801.1"/>
    </source>
</evidence>
<dbReference type="Pfam" id="PF17111">
    <property type="entry name" value="PigL_N"/>
    <property type="match status" value="1"/>
</dbReference>
<dbReference type="GeneID" id="43644306"/>
<protein>
    <recommendedName>
        <fullName evidence="1">Azaphilone pigments biosynthesis cluster protein L N-terminal domain-containing protein</fullName>
    </recommendedName>
</protein>
<sequence length="387" mass="43789">MAEAVGAASAITTFVTLALQAAILLDQTIKSFQSRDKIIRELRNELQELQGVLQALDELIRKFDVDLQVLQLPLKRCGNACSEFNKLIAGYTRHSTEERVSKRDWFKIRYMGEDISGFKDMLAGYKSTVTIALAYANLRTIKITEGVLKEYKELIQNTQCDLENHLDDIRTRLESSSLKGSPTTEIHAADLQRMEDEKQCTQKGLDICQRFLDFMNQSRSSLLGDFEHTTRELHRPYTIPPSQSSLINAEGFNSAHKELMSWKISLYQYLSEVDKQFPAQKVDFAPLQRDQTSDSRTFQDEVRGTEALLTFCKQAEKAANKQRINYYEDIAVGDNTRLAVVTTFKDLISAKHIKSGNGSCIALGQMSDDSIQNVFSCRAPSNAEKIE</sequence>
<dbReference type="EMBL" id="ML743582">
    <property type="protein sequence ID" value="KAE8136801.1"/>
    <property type="molecule type" value="Genomic_DNA"/>
</dbReference>
<gene>
    <name evidence="2" type="ORF">BDV38DRAFT_283738</name>
</gene>
<dbReference type="Proteomes" id="UP000325672">
    <property type="component" value="Unassembled WGS sequence"/>
</dbReference>
<name>A0A5N6SSN0_ASPPS</name>
<reference evidence="2 3" key="1">
    <citation type="submission" date="2019-04" db="EMBL/GenBank/DDBJ databases">
        <title>Friends and foes A comparative genomics study of 23 Aspergillus species from section Flavi.</title>
        <authorList>
            <consortium name="DOE Joint Genome Institute"/>
            <person name="Kjaerbolling I."/>
            <person name="Vesth T."/>
            <person name="Frisvad J.C."/>
            <person name="Nybo J.L."/>
            <person name="Theobald S."/>
            <person name="Kildgaard S."/>
            <person name="Isbrandt T."/>
            <person name="Kuo A."/>
            <person name="Sato A."/>
            <person name="Lyhne E.K."/>
            <person name="Kogle M.E."/>
            <person name="Wiebenga A."/>
            <person name="Kun R.S."/>
            <person name="Lubbers R.J."/>
            <person name="Makela M.R."/>
            <person name="Barry K."/>
            <person name="Chovatia M."/>
            <person name="Clum A."/>
            <person name="Daum C."/>
            <person name="Haridas S."/>
            <person name="He G."/>
            <person name="LaButti K."/>
            <person name="Lipzen A."/>
            <person name="Mondo S."/>
            <person name="Riley R."/>
            <person name="Salamov A."/>
            <person name="Simmons B.A."/>
            <person name="Magnuson J.K."/>
            <person name="Henrissat B."/>
            <person name="Mortensen U.H."/>
            <person name="Larsen T.O."/>
            <person name="Devries R.P."/>
            <person name="Grigoriev I.V."/>
            <person name="Machida M."/>
            <person name="Baker S.E."/>
            <person name="Andersen M.R."/>
        </authorList>
    </citation>
    <scope>NUCLEOTIDE SEQUENCE [LARGE SCALE GENOMIC DNA]</scope>
    <source>
        <strain evidence="2 3">CBS 117625</strain>
    </source>
</reference>
<dbReference type="OrthoDB" id="5068804at2759"/>
<proteinExistence type="predicted"/>
<organism evidence="2 3">
    <name type="scientific">Aspergillus pseudotamarii</name>
    <dbReference type="NCBI Taxonomy" id="132259"/>
    <lineage>
        <taxon>Eukaryota</taxon>
        <taxon>Fungi</taxon>
        <taxon>Dikarya</taxon>
        <taxon>Ascomycota</taxon>
        <taxon>Pezizomycotina</taxon>
        <taxon>Eurotiomycetes</taxon>
        <taxon>Eurotiomycetidae</taxon>
        <taxon>Eurotiales</taxon>
        <taxon>Aspergillaceae</taxon>
        <taxon>Aspergillus</taxon>
        <taxon>Aspergillus subgen. Circumdati</taxon>
    </lineage>
</organism>
<dbReference type="InterPro" id="IPR031348">
    <property type="entry name" value="PigL_N"/>
</dbReference>
<accession>A0A5N6SSN0</accession>
<feature type="domain" description="Azaphilone pigments biosynthesis cluster protein L N-terminal" evidence="1">
    <location>
        <begin position="2"/>
        <end position="209"/>
    </location>
</feature>
<evidence type="ECO:0000313" key="3">
    <source>
        <dbReference type="Proteomes" id="UP000325672"/>
    </source>
</evidence>
<dbReference type="AlphaFoldDB" id="A0A5N6SSN0"/>
<evidence type="ECO:0000259" key="1">
    <source>
        <dbReference type="Pfam" id="PF17111"/>
    </source>
</evidence>
<dbReference type="RefSeq" id="XP_031912864.1">
    <property type="nucleotide sequence ID" value="XM_032060096.1"/>
</dbReference>